<keyword evidence="2" id="KW-0808">Transferase</keyword>
<evidence type="ECO:0000313" key="2">
    <source>
        <dbReference type="EMBL" id="PPK77161.1"/>
    </source>
</evidence>
<feature type="domain" description="Spore protein YkvP/CgeB glycosyl transferase-like" evidence="1">
    <location>
        <begin position="464"/>
        <end position="560"/>
    </location>
</feature>
<dbReference type="Pfam" id="PF13524">
    <property type="entry name" value="Glyco_trans_1_2"/>
    <property type="match status" value="2"/>
</dbReference>
<name>A0A2S6HIE9_9GAMM</name>
<protein>
    <submittedName>
        <fullName evidence="2">Glycosyl transferase family 1</fullName>
    </submittedName>
</protein>
<dbReference type="RefSeq" id="WP_104427888.1">
    <property type="nucleotide sequence ID" value="NZ_PTIZ01000002.1"/>
</dbReference>
<comment type="caution">
    <text evidence="2">The sequence shown here is derived from an EMBL/GenBank/DDBJ whole genome shotgun (WGS) entry which is preliminary data.</text>
</comment>
<dbReference type="EMBL" id="PTIZ01000002">
    <property type="protein sequence ID" value="PPK77161.1"/>
    <property type="molecule type" value="Genomic_DNA"/>
</dbReference>
<proteinExistence type="predicted"/>
<reference evidence="2 3" key="1">
    <citation type="submission" date="2018-02" db="EMBL/GenBank/DDBJ databases">
        <title>Subsurface microbial communities from deep shales in Ohio and West Virginia, USA.</title>
        <authorList>
            <person name="Wrighton K."/>
        </authorList>
    </citation>
    <scope>NUCLEOTIDE SEQUENCE [LARGE SCALE GENOMIC DNA]</scope>
    <source>
        <strain evidence="2 3">OWC-DMM</strain>
    </source>
</reference>
<feature type="domain" description="Spore protein YkvP/CgeB glycosyl transferase-like" evidence="1">
    <location>
        <begin position="1145"/>
        <end position="1278"/>
    </location>
</feature>
<sequence>MVQAGREDRQDNSVKDIFFLNIEDAYSAAAKQNKIVDAQGGERLAYCYYDGPLTDIVLDNFVQVPADDFVMFFSHNRLPIPQVIAISQDGIVHFNEMPADVIEEIKQYRSKYRIDESIHVDTYFIDPLLALNAAKQRNRVYCKHPTIDGLQVCYYRGELPEHGIENLVHVELHDFVDFFTLSKLRLPEKVEMPYDLEEELKLALQEDVTNAMDAINKKRREITELLTLKAKAQKPVVVDGEPIRIAIPSRRLTTVMQYCSQGLAKAFEKRGYQVFLYIEANDMEVHNYIDFLNRFIDFNPHVVVYINSLRNTFYHDDVINIVWWQDPMPEIKNQQLLSWRENDFNFSISPVFDQYLKQCGAENVERQHFVIDEDVFYSDDNRQRQQKIIFVGTSYLSNVDVADDQQQQAIAQLVEILNRGGCFDQQTVMRIAECSSLTYEFVFWKLLHYVIRDYSIQWLCQHSTLPVEIYGRYWDQEPLVAPFFRGELVHGVEVADVYRSATYAIVSHPFEINSQRLAEVAACGCIPVVYDCRDVAEKPHWDEYCLFFKTEEDLKNIIDNRLMPAKSPILLAQHFTYDAAVDHFIEKSAIKTLITSPAVDAVATQTESVLFELFGDNVVLHSRTANTIQTCRDRLLKNMAILRNNRHELYNRLIEGIQGKKIDIAIDKLIESEYWEVSLVINGNNYYRLDNVALLGNCRLILDNSTYYQRENTSCYVLLSLGSGYELLEAFKNTERPIPEMAEFEVPVYIIEQEFGLFVLNMLLHDWEQIITSKRIQFFYDNAIDRFYLELQKNQAALPTVLLDMKAQGDLKAGQVLEFVNRAELQRHQRHVANLQEINKYYGRITDSEWRDKFKAENVASLRVMGFISRFSSFLKYCMRDLMDGFDRTGAMTTVCIEEENYYLSSIEHFIDEINRFKPDIILTIDHFRHEFDGVPESIPFVNWIQDMLPNITDNKQTMKAKDFTFVLLKEWMGFNELPNYKCSPVDFLPLGYNDKIYFPICGGKNYDCDVLVVTHLQEPEKTFDPIRNPEQFQLLLNENEKKLIDSGIISEINLVELYRILDEHLSSLNISEFNKFCTMRGGDTVHGINIFTVADFNGVFYKKNMTLEPQIMDVLFPLSGNRLHCEYLRKMKVWPVSLLIDSQLDINIHLYGRNWDRYPIFKEFAKGRADNGEYINRIMNNARICLNINPGITLHMRALEIMASCSFMLSRRNEFDGSPLSYYFSDEQAVLYDDEDDFLNKVEFYLENECERNRVAQNALSRLQGVFSYKAIAETVLSSIGMRLL</sequence>
<organism evidence="2 3">
    <name type="scientific">Methylobacter tundripaludum</name>
    <dbReference type="NCBI Taxonomy" id="173365"/>
    <lineage>
        <taxon>Bacteria</taxon>
        <taxon>Pseudomonadati</taxon>
        <taxon>Pseudomonadota</taxon>
        <taxon>Gammaproteobacteria</taxon>
        <taxon>Methylococcales</taxon>
        <taxon>Methylococcaceae</taxon>
        <taxon>Methylobacter</taxon>
    </lineage>
</organism>
<evidence type="ECO:0000313" key="3">
    <source>
        <dbReference type="Proteomes" id="UP000240010"/>
    </source>
</evidence>
<accession>A0A2S6HIE9</accession>
<evidence type="ECO:0000259" key="1">
    <source>
        <dbReference type="Pfam" id="PF13524"/>
    </source>
</evidence>
<dbReference type="InterPro" id="IPR055259">
    <property type="entry name" value="YkvP/CgeB_Glyco_trans-like"/>
</dbReference>
<dbReference type="GO" id="GO:0016740">
    <property type="term" value="F:transferase activity"/>
    <property type="evidence" value="ECO:0007669"/>
    <property type="project" value="UniProtKB-KW"/>
</dbReference>
<gene>
    <name evidence="2" type="ORF">B0F87_102268</name>
</gene>
<dbReference type="Proteomes" id="UP000240010">
    <property type="component" value="Unassembled WGS sequence"/>
</dbReference>